<feature type="region of interest" description="Disordered" evidence="1">
    <location>
        <begin position="413"/>
        <end position="437"/>
    </location>
</feature>
<dbReference type="OrthoDB" id="6460201at2759"/>
<protein>
    <submittedName>
        <fullName evidence="2">Uncharacterized protein</fullName>
    </submittedName>
</protein>
<comment type="caution">
    <text evidence="2">The sequence shown here is derived from an EMBL/GenBank/DDBJ whole genome shotgun (WGS) entry which is preliminary data.</text>
</comment>
<keyword evidence="3" id="KW-1185">Reference proteome</keyword>
<gene>
    <name evidence="2" type="primary">AVEN_100785_1</name>
    <name evidence="2" type="ORF">TNCT_336031</name>
</gene>
<accession>A0A8X6HMX0</accession>
<sequence>MRMRNHKLRDDIDIRRRECSDYEIGTKFYKDREAEVMQRIQSATQATLDLEEEMAQFPTPKTPTPVVVPPAVTPIPVSQPATGSGVFNLSPEVVEAALSERSRTPHSRDDSLGLLDAKQVTRFEDRSGLSKSIDASRSINLPRNASPVPVATQRSPSPNRLDDSLELLHFTRAPSIMEDRLSLSGSIGAYSDSLDSPERVASPVAVASQMPHLREDSPGMLDATRPPTRFEDSLNLSRDLYFSPDSLDSPKRVPSEVPMGNRWLGGPPNEFNSIPQQSETISLSPFAPTEVRSVKTPTGSVKSLIKFSSPGRSVPFNMELEMKPQGIRQSPSGHRVICDVALEMKEAEAPQPRWRNIHLLKHIVRGSPPISETIGRRFDRKHGLFTPRSVIRRDFIGVRRPLFGDFPWVTGRTPPRTPSPIPSPLATTIEWEGTPKE</sequence>
<evidence type="ECO:0000313" key="3">
    <source>
        <dbReference type="Proteomes" id="UP000887116"/>
    </source>
</evidence>
<dbReference type="Proteomes" id="UP000887116">
    <property type="component" value="Unassembled WGS sequence"/>
</dbReference>
<organism evidence="2 3">
    <name type="scientific">Trichonephila clavata</name>
    <name type="common">Joro spider</name>
    <name type="synonym">Nephila clavata</name>
    <dbReference type="NCBI Taxonomy" id="2740835"/>
    <lineage>
        <taxon>Eukaryota</taxon>
        <taxon>Metazoa</taxon>
        <taxon>Ecdysozoa</taxon>
        <taxon>Arthropoda</taxon>
        <taxon>Chelicerata</taxon>
        <taxon>Arachnida</taxon>
        <taxon>Araneae</taxon>
        <taxon>Araneomorphae</taxon>
        <taxon>Entelegynae</taxon>
        <taxon>Araneoidea</taxon>
        <taxon>Nephilidae</taxon>
        <taxon>Trichonephila</taxon>
    </lineage>
</organism>
<reference evidence="2" key="1">
    <citation type="submission" date="2020-07" db="EMBL/GenBank/DDBJ databases">
        <title>Multicomponent nature underlies the extraordinary mechanical properties of spider dragline silk.</title>
        <authorList>
            <person name="Kono N."/>
            <person name="Nakamura H."/>
            <person name="Mori M."/>
            <person name="Yoshida Y."/>
            <person name="Ohtoshi R."/>
            <person name="Malay A.D."/>
            <person name="Moran D.A.P."/>
            <person name="Tomita M."/>
            <person name="Numata K."/>
            <person name="Arakawa K."/>
        </authorList>
    </citation>
    <scope>NUCLEOTIDE SEQUENCE</scope>
</reference>
<evidence type="ECO:0000256" key="1">
    <source>
        <dbReference type="SAM" id="MobiDB-lite"/>
    </source>
</evidence>
<dbReference type="AlphaFoldDB" id="A0A8X6HMX0"/>
<dbReference type="EMBL" id="BMAO01025960">
    <property type="protein sequence ID" value="GFR06169.1"/>
    <property type="molecule type" value="Genomic_DNA"/>
</dbReference>
<name>A0A8X6HMX0_TRICU</name>
<feature type="compositionally biased region" description="Polar residues" evidence="1">
    <location>
        <begin position="129"/>
        <end position="143"/>
    </location>
</feature>
<evidence type="ECO:0000313" key="2">
    <source>
        <dbReference type="EMBL" id="GFR06169.1"/>
    </source>
</evidence>
<proteinExistence type="predicted"/>
<feature type="region of interest" description="Disordered" evidence="1">
    <location>
        <begin position="125"/>
        <end position="161"/>
    </location>
</feature>